<evidence type="ECO:0000313" key="2">
    <source>
        <dbReference type="EMBL" id="HGZ44045.1"/>
    </source>
</evidence>
<comment type="caution">
    <text evidence="2">The sequence shown here is derived from an EMBL/GenBank/DDBJ whole genome shotgun (WGS) entry which is preliminary data.</text>
</comment>
<dbReference type="SUPFAM" id="SSF63411">
    <property type="entry name" value="LuxS/MPP-like metallohydrolase"/>
    <property type="match status" value="1"/>
</dbReference>
<dbReference type="InterPro" id="IPR011249">
    <property type="entry name" value="Metalloenz_LuxS/M16"/>
</dbReference>
<protein>
    <submittedName>
        <fullName evidence="2">Insulinase family protein</fullName>
    </submittedName>
</protein>
<dbReference type="EMBL" id="DSQF01000022">
    <property type="protein sequence ID" value="HGZ44045.1"/>
    <property type="molecule type" value="Genomic_DNA"/>
</dbReference>
<sequence>MTRFRPASALALLGVLAVAPAASPRAAAAPVVLPDSTTFESFTLANGLRVVTRHVPGGDRVAIAVAYRFGSSHDPEGAEGLHALLAELAFFGPAGEAAARTRAEMASQRPAGWDVWVGPHSTMLIEIATLPQLPGVLRQVAQRMRGVSPTAATLAAAQAEVRADLARRWSSAGDALYLHARAAAEGRSEASIAREASGAGIAGRTLKELAPLLRERFVPANAVLSLAGNLSSLPLRDVLEREFGVLPAGVALPARPAARLDTATRVVTLRGLAAPAAVVGVIAPALDDSLHPVFYAAALLFGTHAGRQWGKPASAIGTRFRYILTEDAGLVRVFPPLAADDPDGARMMEEYLLTVRQGTQSDYADGTAESLWRGVDWVLGGPVPPERIGRTRSDGAALAAIATGQAFRETTGGEAFWSAYRERFKRAAMTDFRPAIYRLAQPERLVRVIARPAP</sequence>
<keyword evidence="1" id="KW-0732">Signal</keyword>
<organism evidence="2">
    <name type="scientific">Eiseniibacteriota bacterium</name>
    <dbReference type="NCBI Taxonomy" id="2212470"/>
    <lineage>
        <taxon>Bacteria</taxon>
        <taxon>Candidatus Eiseniibacteriota</taxon>
    </lineage>
</organism>
<dbReference type="GO" id="GO:0046872">
    <property type="term" value="F:metal ion binding"/>
    <property type="evidence" value="ECO:0007669"/>
    <property type="project" value="InterPro"/>
</dbReference>
<feature type="chain" id="PRO_5032334722" evidence="1">
    <location>
        <begin position="29"/>
        <end position="454"/>
    </location>
</feature>
<name>A0A832MKQ2_UNCEI</name>
<accession>A0A832MKQ2</accession>
<evidence type="ECO:0000256" key="1">
    <source>
        <dbReference type="SAM" id="SignalP"/>
    </source>
</evidence>
<feature type="signal peptide" evidence="1">
    <location>
        <begin position="1"/>
        <end position="28"/>
    </location>
</feature>
<dbReference type="Gene3D" id="3.30.830.10">
    <property type="entry name" value="Metalloenzyme, LuxS/M16 peptidase-like"/>
    <property type="match status" value="1"/>
</dbReference>
<gene>
    <name evidence="2" type="ORF">ENR23_11615</name>
</gene>
<dbReference type="AlphaFoldDB" id="A0A832MKQ2"/>
<proteinExistence type="predicted"/>
<reference evidence="2" key="1">
    <citation type="journal article" date="2020" name="mSystems">
        <title>Genome- and Community-Level Interaction Insights into Carbon Utilization and Element Cycling Functions of Hydrothermarchaeota in Hydrothermal Sediment.</title>
        <authorList>
            <person name="Zhou Z."/>
            <person name="Liu Y."/>
            <person name="Xu W."/>
            <person name="Pan J."/>
            <person name="Luo Z.H."/>
            <person name="Li M."/>
        </authorList>
    </citation>
    <scope>NUCLEOTIDE SEQUENCE [LARGE SCALE GENOMIC DNA]</scope>
    <source>
        <strain evidence="2">SpSt-381</strain>
    </source>
</reference>